<comment type="caution">
    <text evidence="3">The sequence shown here is derived from an EMBL/GenBank/DDBJ whole genome shotgun (WGS) entry which is preliminary data.</text>
</comment>
<sequence>MHPSLARPRPRFSERMPASIPRKRGMRHMIDIEPEKLKRIRAEMARDNIDVLVCRLAENVVFLSGFFCVLGYAAVVFPREGDPVLIASSREEEWYGRGWVSDVRTFPMWDARDTTTPQATHFSSSEHINRLLKQIGDERKFPAKRVGYEGSFEFIAPPVIVPEPVVPGEPSMRGLRAAFPHAELVDATGALNRARAFKTARDVKMLRRTHEVTAMGLEAWKAACLNLSTEAEAAAAFQSAVTAKGIGHDGAMFAMGWPQVFSGPYTEQWVYRPSSTRRIRKGDFVIIELAVCVDGYYSDLTRTLVVGEPNDRQVHLFDTTHRALKEGLALAKPGVAAADIDRHCKATLGEYSKYLLHHSGHGLGWKYHEPIPTLTGSSSDVLAEGMYFAIEPAAYVPGLGGVRNEHNAVVTKTGVEVLSNIFPVSIN</sequence>
<dbReference type="InterPro" id="IPR000587">
    <property type="entry name" value="Creatinase_N"/>
</dbReference>
<accession>A0A844TN42</accession>
<feature type="domain" description="Creatinase N-terminal" evidence="2">
    <location>
        <begin position="37"/>
        <end position="196"/>
    </location>
</feature>
<protein>
    <submittedName>
        <fullName evidence="3">M24 family metallopeptidase</fullName>
    </submittedName>
</protein>
<name>A0A844TN42_9BRAD</name>
<dbReference type="PANTHER" id="PTHR46112">
    <property type="entry name" value="AMINOPEPTIDASE"/>
    <property type="match status" value="1"/>
</dbReference>
<organism evidence="3 4">
    <name type="scientific">Bradyrhizobium cajani</name>
    <dbReference type="NCBI Taxonomy" id="1928661"/>
    <lineage>
        <taxon>Bacteria</taxon>
        <taxon>Pseudomonadati</taxon>
        <taxon>Pseudomonadota</taxon>
        <taxon>Alphaproteobacteria</taxon>
        <taxon>Hyphomicrobiales</taxon>
        <taxon>Nitrobacteraceae</taxon>
        <taxon>Bradyrhizobium</taxon>
    </lineage>
</organism>
<dbReference type="InterPro" id="IPR000994">
    <property type="entry name" value="Pept_M24"/>
</dbReference>
<evidence type="ECO:0000313" key="4">
    <source>
        <dbReference type="Proteomes" id="UP000449969"/>
    </source>
</evidence>
<gene>
    <name evidence="3" type="ORF">GPL20_25470</name>
</gene>
<evidence type="ECO:0000259" key="2">
    <source>
        <dbReference type="Pfam" id="PF01321"/>
    </source>
</evidence>
<dbReference type="Pfam" id="PF00557">
    <property type="entry name" value="Peptidase_M24"/>
    <property type="match status" value="1"/>
</dbReference>
<dbReference type="SUPFAM" id="SSF53092">
    <property type="entry name" value="Creatinase/prolidase N-terminal domain"/>
    <property type="match status" value="1"/>
</dbReference>
<dbReference type="OrthoDB" id="9761809at2"/>
<dbReference type="EMBL" id="WQNE01000024">
    <property type="protein sequence ID" value="MVT76361.1"/>
    <property type="molecule type" value="Genomic_DNA"/>
</dbReference>
<evidence type="ECO:0000259" key="1">
    <source>
        <dbReference type="Pfam" id="PF00557"/>
    </source>
</evidence>
<dbReference type="InterPro" id="IPR050659">
    <property type="entry name" value="Peptidase_M24B"/>
</dbReference>
<dbReference type="InterPro" id="IPR036005">
    <property type="entry name" value="Creatinase/aminopeptidase-like"/>
</dbReference>
<dbReference type="Pfam" id="PF01321">
    <property type="entry name" value="Creatinase_N"/>
    <property type="match status" value="1"/>
</dbReference>
<feature type="domain" description="Peptidase M24" evidence="1">
    <location>
        <begin position="205"/>
        <end position="412"/>
    </location>
</feature>
<proteinExistence type="predicted"/>
<reference evidence="3 4" key="1">
    <citation type="submission" date="2019-12" db="EMBL/GenBank/DDBJ databases">
        <title>Draft genome sequences Bradyrhizobium cajani AMBPC1010, Bradyrhizobium pachyrhizi AMBPC1040 and Bradyrhizobium yuanmingense ALSPC3051, three plant growth promoting strains isolated from nodules of Cajanus cajan L. in Dominican Republic.</title>
        <authorList>
            <person name="Flores-Felix J.D."/>
            <person name="Araujo J."/>
            <person name="Diaz-Alcantara C."/>
            <person name="Gonzalez-Andres F."/>
            <person name="Velazquez E."/>
        </authorList>
    </citation>
    <scope>NUCLEOTIDE SEQUENCE [LARGE SCALE GENOMIC DNA]</scope>
    <source>
        <strain evidence="3 4">1010</strain>
    </source>
</reference>
<dbReference type="AlphaFoldDB" id="A0A844TN42"/>
<dbReference type="SUPFAM" id="SSF55920">
    <property type="entry name" value="Creatinase/aminopeptidase"/>
    <property type="match status" value="1"/>
</dbReference>
<evidence type="ECO:0000313" key="3">
    <source>
        <dbReference type="EMBL" id="MVT76361.1"/>
    </source>
</evidence>
<dbReference type="Gene3D" id="3.40.350.10">
    <property type="entry name" value="Creatinase/prolidase N-terminal domain"/>
    <property type="match status" value="1"/>
</dbReference>
<keyword evidence="4" id="KW-1185">Reference proteome</keyword>
<dbReference type="Proteomes" id="UP000449969">
    <property type="component" value="Unassembled WGS sequence"/>
</dbReference>
<dbReference type="Gene3D" id="3.90.230.10">
    <property type="entry name" value="Creatinase/methionine aminopeptidase superfamily"/>
    <property type="match status" value="1"/>
</dbReference>
<dbReference type="PANTHER" id="PTHR46112:SF2">
    <property type="entry name" value="XAA-PRO AMINOPEPTIDASE P-RELATED"/>
    <property type="match status" value="1"/>
</dbReference>
<dbReference type="InterPro" id="IPR029149">
    <property type="entry name" value="Creatin/AminoP/Spt16_N"/>
</dbReference>